<keyword evidence="5" id="KW-1185">Reference proteome</keyword>
<protein>
    <submittedName>
        <fullName evidence="4">Zn finger-like uncharacterized protein</fullName>
    </submittedName>
</protein>
<feature type="transmembrane region" description="Helical" evidence="2">
    <location>
        <begin position="206"/>
        <end position="223"/>
    </location>
</feature>
<keyword evidence="2" id="KW-0812">Transmembrane</keyword>
<sequence>MRLVCPNCDAQYEVDDGVIPEGGRDVQCSSCGHTWFQAGPDEETDEIAAPEAEKESEADDAADAMLDAPDPEPEPEPEPKADEPDKPEARGALDPSVLDVLREEAEHERRARAAERGNETFESQPNLGLEEVAGEAGAMRERMARLRGIDSDEAEAREDGTIPRSELLPDVEEINSTLRAASERHDDGIIPAQDPGDEDDSGFRRGFVTVLAIFALATGVYLYSARIAAMVPAAAPALSSYTQVVDAGRAKLNASLRGAIRAVTAKLSGGGG</sequence>
<dbReference type="Pfam" id="PF13717">
    <property type="entry name" value="Zn_ribbon_4"/>
    <property type="match status" value="1"/>
</dbReference>
<evidence type="ECO:0000256" key="2">
    <source>
        <dbReference type="SAM" id="Phobius"/>
    </source>
</evidence>
<dbReference type="EMBL" id="JBEHHI010000001">
    <property type="protein sequence ID" value="MEX5727849.1"/>
    <property type="molecule type" value="Genomic_DNA"/>
</dbReference>
<feature type="region of interest" description="Disordered" evidence="1">
    <location>
        <begin position="37"/>
        <end position="126"/>
    </location>
</feature>
<accession>A0ABV3XS02</accession>
<feature type="region of interest" description="Disordered" evidence="1">
    <location>
        <begin position="147"/>
        <end position="171"/>
    </location>
</feature>
<proteinExistence type="predicted"/>
<dbReference type="Proteomes" id="UP001560019">
    <property type="component" value="Unassembled WGS sequence"/>
</dbReference>
<feature type="domain" description="Zinc finger/thioredoxin putative" evidence="3">
    <location>
        <begin position="1"/>
        <end position="36"/>
    </location>
</feature>
<evidence type="ECO:0000259" key="3">
    <source>
        <dbReference type="Pfam" id="PF13717"/>
    </source>
</evidence>
<organism evidence="4 5">
    <name type="scientific">Rhodovulum iodosum</name>
    <dbReference type="NCBI Taxonomy" id="68291"/>
    <lineage>
        <taxon>Bacteria</taxon>
        <taxon>Pseudomonadati</taxon>
        <taxon>Pseudomonadota</taxon>
        <taxon>Alphaproteobacteria</taxon>
        <taxon>Rhodobacterales</taxon>
        <taxon>Paracoccaceae</taxon>
        <taxon>Rhodovulum</taxon>
    </lineage>
</organism>
<keyword evidence="2" id="KW-0472">Membrane</keyword>
<comment type="caution">
    <text evidence="4">The sequence shown here is derived from an EMBL/GenBank/DDBJ whole genome shotgun (WGS) entry which is preliminary data.</text>
</comment>
<dbReference type="InterPro" id="IPR011723">
    <property type="entry name" value="Znf/thioredoxin_put"/>
</dbReference>
<feature type="compositionally biased region" description="Acidic residues" evidence="1">
    <location>
        <begin position="40"/>
        <end position="62"/>
    </location>
</feature>
<evidence type="ECO:0000256" key="1">
    <source>
        <dbReference type="SAM" id="MobiDB-lite"/>
    </source>
</evidence>
<name>A0ABV3XS02_9RHOB</name>
<gene>
    <name evidence="4" type="ORF">Ga0609869_001202</name>
</gene>
<evidence type="ECO:0000313" key="5">
    <source>
        <dbReference type="Proteomes" id="UP001560019"/>
    </source>
</evidence>
<reference evidence="4 5" key="1">
    <citation type="submission" date="2024-06" db="EMBL/GenBank/DDBJ databases">
        <title>Genome of Rhodovulum iodosum, a marine photoferrotroph.</title>
        <authorList>
            <person name="Bianchini G."/>
            <person name="Nikeleit V."/>
            <person name="Kappler A."/>
            <person name="Bryce C."/>
            <person name="Sanchez-Baracaldo P."/>
        </authorList>
    </citation>
    <scope>NUCLEOTIDE SEQUENCE [LARGE SCALE GENOMIC DNA]</scope>
    <source>
        <strain evidence="4 5">UT/N1</strain>
    </source>
</reference>
<keyword evidence="2" id="KW-1133">Transmembrane helix</keyword>
<dbReference type="RefSeq" id="WP_125405551.1">
    <property type="nucleotide sequence ID" value="NZ_JBEHHI010000001.1"/>
</dbReference>
<evidence type="ECO:0000313" key="4">
    <source>
        <dbReference type="EMBL" id="MEX5727849.1"/>
    </source>
</evidence>
<dbReference type="NCBIfam" id="TIGR02098">
    <property type="entry name" value="MJ0042_CXXC"/>
    <property type="match status" value="1"/>
</dbReference>
<feature type="compositionally biased region" description="Basic and acidic residues" evidence="1">
    <location>
        <begin position="77"/>
        <end position="91"/>
    </location>
</feature>
<feature type="compositionally biased region" description="Basic and acidic residues" evidence="1">
    <location>
        <begin position="100"/>
        <end position="119"/>
    </location>
</feature>